<comment type="catalytic activity">
    <reaction evidence="1 8">
        <text>alpha-D-glucose = beta-D-glucose</text>
        <dbReference type="Rhea" id="RHEA:10264"/>
        <dbReference type="ChEBI" id="CHEBI:15903"/>
        <dbReference type="ChEBI" id="CHEBI:17925"/>
        <dbReference type="EC" id="5.1.3.3"/>
    </reaction>
</comment>
<organism evidence="12 13">
    <name type="scientific">Streptomyces liliifuscus</name>
    <dbReference type="NCBI Taxonomy" id="2797636"/>
    <lineage>
        <taxon>Bacteria</taxon>
        <taxon>Bacillati</taxon>
        <taxon>Actinomycetota</taxon>
        <taxon>Actinomycetes</taxon>
        <taxon>Kitasatosporales</taxon>
        <taxon>Streptomycetaceae</taxon>
        <taxon>Streptomyces</taxon>
    </lineage>
</organism>
<proteinExistence type="inferred from homology"/>
<dbReference type="InterPro" id="IPR015443">
    <property type="entry name" value="Aldose_1-epimerase"/>
</dbReference>
<dbReference type="GO" id="GO:0004034">
    <property type="term" value="F:aldose 1-epimerase activity"/>
    <property type="evidence" value="ECO:0007669"/>
    <property type="project" value="UniProtKB-EC"/>
</dbReference>
<dbReference type="CDD" id="cd09019">
    <property type="entry name" value="galactose_mutarotase_like"/>
    <property type="match status" value="1"/>
</dbReference>
<dbReference type="PROSITE" id="PS00545">
    <property type="entry name" value="ALDOSE_1_EPIMERASE"/>
    <property type="match status" value="1"/>
</dbReference>
<feature type="active site" description="Proton donor" evidence="9">
    <location>
        <position position="176"/>
    </location>
</feature>
<evidence type="ECO:0000256" key="11">
    <source>
        <dbReference type="PIRSR" id="PIRSR005096-3"/>
    </source>
</evidence>
<dbReference type="SUPFAM" id="SSF74650">
    <property type="entry name" value="Galactose mutarotase-like"/>
    <property type="match status" value="1"/>
</dbReference>
<dbReference type="EMBL" id="CP066831">
    <property type="protein sequence ID" value="QQM43540.1"/>
    <property type="molecule type" value="Genomic_DNA"/>
</dbReference>
<evidence type="ECO:0000256" key="9">
    <source>
        <dbReference type="PIRSR" id="PIRSR005096-1"/>
    </source>
</evidence>
<reference evidence="12 13" key="1">
    <citation type="submission" date="2020-12" db="EMBL/GenBank/DDBJ databases">
        <title>A novel species.</title>
        <authorList>
            <person name="Li K."/>
        </authorList>
    </citation>
    <scope>NUCLEOTIDE SEQUENCE [LARGE SCALE GENOMIC DNA]</scope>
    <source>
        <strain evidence="12 13">ZYC-3</strain>
    </source>
</reference>
<dbReference type="InterPro" id="IPR011013">
    <property type="entry name" value="Gal_mutarotase_sf_dom"/>
</dbReference>
<feature type="binding site" evidence="11">
    <location>
        <begin position="76"/>
        <end position="77"/>
    </location>
    <ligand>
        <name>beta-D-galactose</name>
        <dbReference type="ChEBI" id="CHEBI:27667"/>
    </ligand>
</feature>
<dbReference type="Proteomes" id="UP000595636">
    <property type="component" value="Chromosome"/>
</dbReference>
<dbReference type="InterPro" id="IPR008183">
    <property type="entry name" value="Aldose_1/G6P_1-epimerase"/>
</dbReference>
<dbReference type="AlphaFoldDB" id="A0A7T7KZC7"/>
<gene>
    <name evidence="12" type="ORF">JEQ17_31920</name>
</gene>
<evidence type="ECO:0000256" key="2">
    <source>
        <dbReference type="ARBA" id="ARBA00005028"/>
    </source>
</evidence>
<dbReference type="InterPro" id="IPR018052">
    <property type="entry name" value="Ald1_epimerase_CS"/>
</dbReference>
<evidence type="ECO:0000256" key="5">
    <source>
        <dbReference type="ARBA" id="ARBA00014165"/>
    </source>
</evidence>
<dbReference type="GO" id="GO:0030246">
    <property type="term" value="F:carbohydrate binding"/>
    <property type="evidence" value="ECO:0007669"/>
    <property type="project" value="InterPro"/>
</dbReference>
<dbReference type="KEGG" id="slf:JEQ17_31920"/>
<feature type="binding site" evidence="11">
    <location>
        <begin position="176"/>
        <end position="178"/>
    </location>
    <ligand>
        <name>beta-D-galactose</name>
        <dbReference type="ChEBI" id="CHEBI:27667"/>
    </ligand>
</feature>
<dbReference type="GO" id="GO:0005737">
    <property type="term" value="C:cytoplasm"/>
    <property type="evidence" value="ECO:0007669"/>
    <property type="project" value="TreeGrafter"/>
</dbReference>
<evidence type="ECO:0000256" key="1">
    <source>
        <dbReference type="ARBA" id="ARBA00001614"/>
    </source>
</evidence>
<dbReference type="GO" id="GO:0006006">
    <property type="term" value="P:glucose metabolic process"/>
    <property type="evidence" value="ECO:0007669"/>
    <property type="project" value="TreeGrafter"/>
</dbReference>
<accession>A0A7T7KZC7</accession>
<dbReference type="Gene3D" id="2.70.98.10">
    <property type="match status" value="1"/>
</dbReference>
<dbReference type="InterPro" id="IPR014718">
    <property type="entry name" value="GH-type_carb-bd"/>
</dbReference>
<keyword evidence="6 8" id="KW-0413">Isomerase</keyword>
<name>A0A7T7KZC7_9ACTN</name>
<dbReference type="FunFam" id="2.70.98.10:FF:000029">
    <property type="entry name" value="Aldose 1-epimerase"/>
    <property type="match status" value="1"/>
</dbReference>
<dbReference type="PANTHER" id="PTHR10091:SF0">
    <property type="entry name" value="GALACTOSE MUTAROTASE"/>
    <property type="match status" value="1"/>
</dbReference>
<comment type="pathway">
    <text evidence="2 8">Carbohydrate metabolism; hexose metabolism.</text>
</comment>
<protein>
    <recommendedName>
        <fullName evidence="5 8">Aldose 1-epimerase</fullName>
        <ecNumber evidence="4 8">5.1.3.3</ecNumber>
    </recommendedName>
</protein>
<dbReference type="UniPathway" id="UPA00242"/>
<dbReference type="RefSeq" id="WP_200398360.1">
    <property type="nucleotide sequence ID" value="NZ_CP066831.1"/>
</dbReference>
<dbReference type="InterPro" id="IPR047215">
    <property type="entry name" value="Galactose_mutarotase-like"/>
</dbReference>
<feature type="active site" description="Proton acceptor" evidence="9">
    <location>
        <position position="314"/>
    </location>
</feature>
<dbReference type="NCBIfam" id="NF008277">
    <property type="entry name" value="PRK11055.1"/>
    <property type="match status" value="1"/>
</dbReference>
<evidence type="ECO:0000256" key="3">
    <source>
        <dbReference type="ARBA" id="ARBA00006206"/>
    </source>
</evidence>
<sequence>MKELFGTLADGTKVHRWSLENGGTRLGVLSYGAVVQSLELPDRDGRYANVSLGFGTIEEYEASSPYFGAVIGRYGNRIADGRFTLDGEEHRLPVNDGGNNLHGGPDGFDKHVWAVEEFTTGSDVGLVLRRTSPDGEMGYPGTLTTKVTYTLTGNGDWRIDYEATTDRATVVNLTNHVYWNLAGEGAGQVHDHELTVAASRFTPVDARLVPTGELAEVTGTAFDFRTPKTVGEDLGRSDPQLLHTRGFDHNLVLDKGLTERPEHFATLREPVSGRTLSIATTEPGVQFYSGNFLDGDLVGPGGHAYGPGSALCLETQHFPDSPNRPEFPSTVLRPGGTYRSTTVHSFNL</sequence>
<dbReference type="PANTHER" id="PTHR10091">
    <property type="entry name" value="ALDOSE-1-EPIMERASE"/>
    <property type="match status" value="1"/>
</dbReference>
<keyword evidence="7 8" id="KW-0119">Carbohydrate metabolism</keyword>
<evidence type="ECO:0000256" key="6">
    <source>
        <dbReference type="ARBA" id="ARBA00023235"/>
    </source>
</evidence>
<keyword evidence="13" id="KW-1185">Reference proteome</keyword>
<feature type="binding site" evidence="10">
    <location>
        <position position="248"/>
    </location>
    <ligand>
        <name>beta-D-galactose</name>
        <dbReference type="ChEBI" id="CHEBI:27667"/>
    </ligand>
</feature>
<dbReference type="EC" id="5.1.3.3" evidence="4 8"/>
<evidence type="ECO:0000256" key="8">
    <source>
        <dbReference type="PIRNR" id="PIRNR005096"/>
    </source>
</evidence>
<dbReference type="GO" id="GO:0033499">
    <property type="term" value="P:galactose catabolic process via UDP-galactose, Leloir pathway"/>
    <property type="evidence" value="ECO:0007669"/>
    <property type="project" value="TreeGrafter"/>
</dbReference>
<dbReference type="Pfam" id="PF01263">
    <property type="entry name" value="Aldose_epim"/>
    <property type="match status" value="1"/>
</dbReference>
<evidence type="ECO:0000256" key="7">
    <source>
        <dbReference type="ARBA" id="ARBA00023277"/>
    </source>
</evidence>
<dbReference type="PIRSF" id="PIRSF005096">
    <property type="entry name" value="GALM"/>
    <property type="match status" value="1"/>
</dbReference>
<comment type="similarity">
    <text evidence="3 8">Belongs to the aldose epimerase family.</text>
</comment>
<evidence type="ECO:0000256" key="4">
    <source>
        <dbReference type="ARBA" id="ARBA00013185"/>
    </source>
</evidence>
<evidence type="ECO:0000313" key="12">
    <source>
        <dbReference type="EMBL" id="QQM43540.1"/>
    </source>
</evidence>
<evidence type="ECO:0000313" key="13">
    <source>
        <dbReference type="Proteomes" id="UP000595636"/>
    </source>
</evidence>
<evidence type="ECO:0000256" key="10">
    <source>
        <dbReference type="PIRSR" id="PIRSR005096-2"/>
    </source>
</evidence>